<dbReference type="Gene3D" id="3.30.450.20">
    <property type="entry name" value="PAS domain"/>
    <property type="match status" value="1"/>
</dbReference>
<dbReference type="GO" id="GO:0005891">
    <property type="term" value="C:voltage-gated calcium channel complex"/>
    <property type="evidence" value="ECO:0007669"/>
    <property type="project" value="TreeGrafter"/>
</dbReference>
<gene>
    <name evidence="5" type="primary">LOC107217313</name>
</gene>
<accession>A0A6J0B5G0</accession>
<dbReference type="PANTHER" id="PTHR10166">
    <property type="entry name" value="VOLTAGE-DEPENDENT CALCIUM CHANNEL SUBUNIT ALPHA-2/DELTA-RELATED"/>
    <property type="match status" value="1"/>
</dbReference>
<dbReference type="KEGG" id="nlo:107217313"/>
<sequence>MAVEYLPIRVLGLVILFIIQANADFTDNGSVVNCRVDKRLRKQIEVEPLNGSCLRDIVDQVSKTLRNVGNEELGITSFQETLDRLEFNRVRDDLNVKLKSLTNKLNAKLQSYIDFLTRSNDLVQPILNAKSSNEIYSNLPRSSNICDEIKRVLTNSELRHLHILPTSHPGTICGPPSLSQNTGLLLLSRCKNPKKVLLLIEHGIFISEKDAGLAQLTAKTLLDMLSDKDYIGVVGLTGHGSTHCPDHLLRATDVNKIQLTRHIDTIIRFGSNQSLNLDIKSLTTNLTGEIILIHLTNTLKDISNIKHVRSIISTEQLIPYLCTILILSDLKLKLDIKEVAGNETIVTLPTQNILSFELAKLFSGTKCTEPNTSNYYLSDPYYEPRSKSMCISMGQITKTALLTLEIKLKDFVEDITYFDGGPKTYAILFDKRRNVWMHKSFPRPEVMTEQPLKVSLKNIENIDENSTLKMINELSEGDANFTTILGRTKQFRWKHLAYGDLIICIVSEGVQESLSLIKTTASLPPDLLHHRLDLLLQSVIDKDTLCSNHNRIVALHTGVVYLSPWCFKSPTEQLHLLETDSAITVQSYMAYIKDPTRLLVNRVLHPSVRPDVAMLSQILSHFQQRHLHSTLNKFIIRRYIVAVVSGVMEVYPGTVLDTGLDPKRRSWYGKALEHPGKVTLTSPYLDAGGAGYVVTLSHTIFEGRSAALHSSNDPVLAVVSMDVTMGYFARLLLEMFSFCGDIKVKCFLMDDKGYLISHPALFEAQNKVEQQHLTHVEPVVANDILNHEFFVEKKLCASHLDGTIQRYYQFNTSLEEVLTNIVHGEHCVKYQVAVVPGTNIFLGLVNATCNVLSAFCPCSTMDRLCLNCKRMEQTDCECPCECPLYSESCGQSDNNELEACHALYEHGPSLQPSWTYPATLKKCPSFDCKSFESARECLGVTGCQWCHMDSDAETPLSTPYCSEQTLCFKGIFGSLTPYGDGIYHSHSADEMGVREWPSVGPVAGGILTLLLVLGIMLYCYRLRSVQSGLEHQCLHMHASPETLRMSHLEGDVEPMEIDQAKSNLNSLLRDGVAPISPYRVSTNYRRPPGGDSDHGYSTMTPHDDSEQQTFAEPLLVVGGSSEPELQKQSVRPPSPTTRLGSPHHVLAPVTVHRNMETNYC</sequence>
<dbReference type="GO" id="GO:0005245">
    <property type="term" value="F:voltage-gated calcium channel activity"/>
    <property type="evidence" value="ECO:0007669"/>
    <property type="project" value="TreeGrafter"/>
</dbReference>
<dbReference type="InParanoid" id="A0A6J0B5G0"/>
<feature type="region of interest" description="Disordered" evidence="1">
    <location>
        <begin position="1078"/>
        <end position="1106"/>
    </location>
</feature>
<reference evidence="5" key="1">
    <citation type="submission" date="2025-08" db="UniProtKB">
        <authorList>
            <consortium name="RefSeq"/>
        </authorList>
    </citation>
    <scope>IDENTIFICATION</scope>
    <source>
        <tissue evidence="5">Thorax and Abdomen</tissue>
    </source>
</reference>
<evidence type="ECO:0000256" key="3">
    <source>
        <dbReference type="SAM" id="SignalP"/>
    </source>
</evidence>
<dbReference type="Proteomes" id="UP000829291">
    <property type="component" value="Chromosome 5"/>
</dbReference>
<dbReference type="GeneID" id="107217313"/>
<evidence type="ECO:0000313" key="4">
    <source>
        <dbReference type="Proteomes" id="UP000829291"/>
    </source>
</evidence>
<keyword evidence="4" id="KW-1185">Reference proteome</keyword>
<keyword evidence="3" id="KW-0732">Signal</keyword>
<feature type="transmembrane region" description="Helical" evidence="2">
    <location>
        <begin position="999"/>
        <end position="1020"/>
    </location>
</feature>
<dbReference type="AlphaFoldDB" id="A0A6J0B5G0"/>
<name>A0A6J0B5G0_NEOLC</name>
<feature type="signal peptide" evidence="3">
    <location>
        <begin position="1"/>
        <end position="23"/>
    </location>
</feature>
<feature type="compositionally biased region" description="Polar residues" evidence="1">
    <location>
        <begin position="1126"/>
        <end position="1139"/>
    </location>
</feature>
<keyword evidence="2" id="KW-1133">Transmembrane helix</keyword>
<evidence type="ECO:0000256" key="1">
    <source>
        <dbReference type="SAM" id="MobiDB-lite"/>
    </source>
</evidence>
<organism evidence="5">
    <name type="scientific">Neodiprion lecontei</name>
    <name type="common">Redheaded pine sawfly</name>
    <dbReference type="NCBI Taxonomy" id="441921"/>
    <lineage>
        <taxon>Eukaryota</taxon>
        <taxon>Metazoa</taxon>
        <taxon>Ecdysozoa</taxon>
        <taxon>Arthropoda</taxon>
        <taxon>Hexapoda</taxon>
        <taxon>Insecta</taxon>
        <taxon>Pterygota</taxon>
        <taxon>Neoptera</taxon>
        <taxon>Endopterygota</taxon>
        <taxon>Hymenoptera</taxon>
        <taxon>Tenthredinoidea</taxon>
        <taxon>Diprionidae</taxon>
        <taxon>Diprioninae</taxon>
        <taxon>Neodiprion</taxon>
    </lineage>
</organism>
<evidence type="ECO:0000313" key="5">
    <source>
        <dbReference type="RefSeq" id="XP_015510290.2"/>
    </source>
</evidence>
<feature type="chain" id="PRO_5045861243" evidence="3">
    <location>
        <begin position="24"/>
        <end position="1160"/>
    </location>
</feature>
<dbReference type="InterPro" id="IPR051173">
    <property type="entry name" value="Ca_channel_alpha-2/delta"/>
</dbReference>
<dbReference type="FunCoup" id="A0A6J0B5G0">
    <property type="interactions" value="211"/>
</dbReference>
<proteinExistence type="predicted"/>
<dbReference type="OrthoDB" id="2150145at2759"/>
<dbReference type="PANTHER" id="PTHR10166:SF66">
    <property type="entry name" value="VWFA AND CACHE DOMAIN-CONTAINING PROTEIN CG16868"/>
    <property type="match status" value="1"/>
</dbReference>
<evidence type="ECO:0000256" key="2">
    <source>
        <dbReference type="SAM" id="Phobius"/>
    </source>
</evidence>
<protein>
    <submittedName>
        <fullName evidence="5">VWFA and cache domain-containing protein CG16868</fullName>
    </submittedName>
</protein>
<keyword evidence="2" id="KW-0812">Transmembrane</keyword>
<keyword evidence="2" id="KW-0472">Membrane</keyword>
<feature type="region of interest" description="Disordered" evidence="1">
    <location>
        <begin position="1121"/>
        <end position="1142"/>
    </location>
</feature>
<dbReference type="RefSeq" id="XP_015510290.2">
    <property type="nucleotide sequence ID" value="XM_015654804.2"/>
</dbReference>